<dbReference type="SUPFAM" id="SSF53474">
    <property type="entry name" value="alpha/beta-Hydrolases"/>
    <property type="match status" value="1"/>
</dbReference>
<name>A0A1H2RW15_9PSEU</name>
<dbReference type="PANTHER" id="PTHR45527:SF1">
    <property type="entry name" value="FATTY ACID SYNTHASE"/>
    <property type="match status" value="1"/>
</dbReference>
<evidence type="ECO:0000256" key="2">
    <source>
        <dbReference type="ARBA" id="ARBA00022553"/>
    </source>
</evidence>
<dbReference type="PROSITE" id="PS50075">
    <property type="entry name" value="CARRIER"/>
    <property type="match status" value="1"/>
</dbReference>
<dbReference type="STRING" id="589385.SAMN05421504_10133"/>
<dbReference type="AlphaFoldDB" id="A0A1H2RW15"/>
<dbReference type="RefSeq" id="WP_091285000.1">
    <property type="nucleotide sequence ID" value="NZ_FNON01000001.1"/>
</dbReference>
<keyword evidence="1" id="KW-0596">Phosphopantetheine</keyword>
<dbReference type="SMART" id="SM00823">
    <property type="entry name" value="PKS_PP"/>
    <property type="match status" value="1"/>
</dbReference>
<keyword evidence="2" id="KW-0597">Phosphoprotein</keyword>
<proteinExistence type="predicted"/>
<dbReference type="EMBL" id="FNON01000001">
    <property type="protein sequence ID" value="SDW23487.1"/>
    <property type="molecule type" value="Genomic_DNA"/>
</dbReference>
<dbReference type="InterPro" id="IPR020806">
    <property type="entry name" value="PKS_PP-bd"/>
</dbReference>
<dbReference type="GO" id="GO:0009239">
    <property type="term" value="P:enterobactin biosynthetic process"/>
    <property type="evidence" value="ECO:0007669"/>
    <property type="project" value="TreeGrafter"/>
</dbReference>
<dbReference type="InterPro" id="IPR001031">
    <property type="entry name" value="Thioesterase"/>
</dbReference>
<protein>
    <submittedName>
        <fullName evidence="4">Thioesterase domain-containing protein</fullName>
    </submittedName>
</protein>
<organism evidence="4 5">
    <name type="scientific">Amycolatopsis xylanica</name>
    <dbReference type="NCBI Taxonomy" id="589385"/>
    <lineage>
        <taxon>Bacteria</taxon>
        <taxon>Bacillati</taxon>
        <taxon>Actinomycetota</taxon>
        <taxon>Actinomycetes</taxon>
        <taxon>Pseudonocardiales</taxon>
        <taxon>Pseudonocardiaceae</taxon>
        <taxon>Amycolatopsis</taxon>
    </lineage>
</organism>
<accession>A0A1H2RW15</accession>
<dbReference type="Pfam" id="PF00550">
    <property type="entry name" value="PP-binding"/>
    <property type="match status" value="1"/>
</dbReference>
<dbReference type="GO" id="GO:0043041">
    <property type="term" value="P:amino acid activation for nonribosomal peptide biosynthetic process"/>
    <property type="evidence" value="ECO:0007669"/>
    <property type="project" value="TreeGrafter"/>
</dbReference>
<evidence type="ECO:0000313" key="4">
    <source>
        <dbReference type="EMBL" id="SDW23487.1"/>
    </source>
</evidence>
<keyword evidence="5" id="KW-1185">Reference proteome</keyword>
<dbReference type="InterPro" id="IPR009081">
    <property type="entry name" value="PP-bd_ACP"/>
</dbReference>
<dbReference type="Proteomes" id="UP000199515">
    <property type="component" value="Unassembled WGS sequence"/>
</dbReference>
<dbReference type="Gene3D" id="1.10.1200.10">
    <property type="entry name" value="ACP-like"/>
    <property type="match status" value="1"/>
</dbReference>
<sequence length="410" mass="44084">MTKDVLLSAWADELGAEPAPDDNFFEAGGNSLMAAKLVAKARRAGLTLSLADFLAAPSVNGLLARLGEPLLRPKTLTSVQAAVLEAVRESLAEPGLTMRTDLRTCGRWEELAERLRGMLRDRFAFDVPGEVVARATTVSALCVLLRGSANSDAGRCLVRLREGTDGAAFYFVHPLAGSVARFSSISQRLPARHRVYGLQAIGLTPGAEPDTSIEQMARRYVAEVVENGDLERTVFAGYSFGATVALEVVRILRAEYPGRHRVAFIDGEPCGGFTDPRWAAFYTLSRNALGIGEPGKDLLDLPLAEALDVLRERAVEAGILPVGFPSDRIERIFATACATQTAHNGFQPRFFDGDVHLFASTEDGQAGIDAWRKSLADVRVTWIEANHVSIMEDCSADAIAAGLSALAQGD</sequence>
<evidence type="ECO:0000313" key="5">
    <source>
        <dbReference type="Proteomes" id="UP000199515"/>
    </source>
</evidence>
<gene>
    <name evidence="4" type="ORF">SAMN05421504_10133</name>
</gene>
<dbReference type="GO" id="GO:0047527">
    <property type="term" value="F:2,3-dihydroxybenzoate-serine ligase activity"/>
    <property type="evidence" value="ECO:0007669"/>
    <property type="project" value="TreeGrafter"/>
</dbReference>
<dbReference type="InterPro" id="IPR036736">
    <property type="entry name" value="ACP-like_sf"/>
</dbReference>
<dbReference type="Pfam" id="PF00975">
    <property type="entry name" value="Thioesterase"/>
    <property type="match status" value="1"/>
</dbReference>
<evidence type="ECO:0000256" key="1">
    <source>
        <dbReference type="ARBA" id="ARBA00022450"/>
    </source>
</evidence>
<dbReference type="InterPro" id="IPR029058">
    <property type="entry name" value="AB_hydrolase_fold"/>
</dbReference>
<dbReference type="GO" id="GO:0009366">
    <property type="term" value="C:enterobactin synthetase complex"/>
    <property type="evidence" value="ECO:0007669"/>
    <property type="project" value="TreeGrafter"/>
</dbReference>
<dbReference type="SUPFAM" id="SSF47336">
    <property type="entry name" value="ACP-like"/>
    <property type="match status" value="1"/>
</dbReference>
<dbReference type="PROSITE" id="PS00012">
    <property type="entry name" value="PHOSPHOPANTETHEINE"/>
    <property type="match status" value="1"/>
</dbReference>
<dbReference type="PANTHER" id="PTHR45527">
    <property type="entry name" value="NONRIBOSOMAL PEPTIDE SYNTHETASE"/>
    <property type="match status" value="1"/>
</dbReference>
<dbReference type="GO" id="GO:0031177">
    <property type="term" value="F:phosphopantetheine binding"/>
    <property type="evidence" value="ECO:0007669"/>
    <property type="project" value="InterPro"/>
</dbReference>
<dbReference type="Gene3D" id="3.40.50.1820">
    <property type="entry name" value="alpha/beta hydrolase"/>
    <property type="match status" value="1"/>
</dbReference>
<dbReference type="InterPro" id="IPR006162">
    <property type="entry name" value="Ppantetheine_attach_site"/>
</dbReference>
<dbReference type="GO" id="GO:0005829">
    <property type="term" value="C:cytosol"/>
    <property type="evidence" value="ECO:0007669"/>
    <property type="project" value="TreeGrafter"/>
</dbReference>
<feature type="domain" description="Carrier" evidence="3">
    <location>
        <begin position="1"/>
        <end position="70"/>
    </location>
</feature>
<reference evidence="4 5" key="1">
    <citation type="submission" date="2016-10" db="EMBL/GenBank/DDBJ databases">
        <authorList>
            <person name="de Groot N.N."/>
        </authorList>
    </citation>
    <scope>NUCLEOTIDE SEQUENCE [LARGE SCALE GENOMIC DNA]</scope>
    <source>
        <strain evidence="4 5">CPCC 202699</strain>
    </source>
</reference>
<evidence type="ECO:0000259" key="3">
    <source>
        <dbReference type="PROSITE" id="PS50075"/>
    </source>
</evidence>
<dbReference type="OrthoDB" id="2085352at2"/>